<reference evidence="10" key="1">
    <citation type="submission" date="2016-01" db="EMBL/GenBank/DDBJ databases">
        <authorList>
            <person name="Vorgias C.E."/>
        </authorList>
    </citation>
    <scope>NUCLEOTIDE SEQUENCE [LARGE SCALE GENOMIC DNA]</scope>
</reference>
<keyword evidence="4 9" id="KW-0032">Aminotransferase</keyword>
<dbReference type="PANTHER" id="PTHR42790:SF19">
    <property type="entry name" value="KYNURENINE_ALPHA-AMINOADIPATE AMINOTRANSFERASE, MITOCHONDRIAL"/>
    <property type="match status" value="1"/>
</dbReference>
<dbReference type="SUPFAM" id="SSF53383">
    <property type="entry name" value="PLP-dependent transferases"/>
    <property type="match status" value="1"/>
</dbReference>
<dbReference type="Gene3D" id="3.90.1150.10">
    <property type="entry name" value="Aspartate Aminotransferase, domain 1"/>
    <property type="match status" value="1"/>
</dbReference>
<dbReference type="GO" id="GO:1901605">
    <property type="term" value="P:alpha-amino acid metabolic process"/>
    <property type="evidence" value="ECO:0007669"/>
    <property type="project" value="TreeGrafter"/>
</dbReference>
<dbReference type="RefSeq" id="WP_068579055.1">
    <property type="nucleotide sequence ID" value="NZ_CP015193.1"/>
</dbReference>
<reference evidence="9" key="2">
    <citation type="submission" date="2016-01" db="EMBL/GenBank/DDBJ databases">
        <authorList>
            <person name="McClelland M."/>
            <person name="Jain A."/>
            <person name="Saraogi P."/>
            <person name="Mendelson R."/>
            <person name="Westerman R."/>
            <person name="SanMiguel P."/>
            <person name="Csonka L."/>
        </authorList>
    </citation>
    <scope>NUCLEOTIDE SEQUENCE</scope>
    <source>
        <strain evidence="9">1</strain>
    </source>
</reference>
<dbReference type="Proteomes" id="UP000250189">
    <property type="component" value="Chromosome"/>
</dbReference>
<dbReference type="InterPro" id="IPR050859">
    <property type="entry name" value="Class-I_PLP-dep_aminotransf"/>
</dbReference>
<dbReference type="InterPro" id="IPR015424">
    <property type="entry name" value="PyrdxlP-dep_Trfase"/>
</dbReference>
<comment type="subunit">
    <text evidence="3">Homodimer.</text>
</comment>
<dbReference type="EMBL" id="LN999010">
    <property type="protein sequence ID" value="CUX78764.1"/>
    <property type="molecule type" value="Genomic_DNA"/>
</dbReference>
<accession>A0A161KJ67</accession>
<keyword evidence="6" id="KW-0663">Pyridoxal phosphate</keyword>
<dbReference type="Gene3D" id="3.40.640.10">
    <property type="entry name" value="Type I PLP-dependent aspartate aminotransferase-like (Major domain)"/>
    <property type="match status" value="1"/>
</dbReference>
<sequence>MLSRRIKSIDTTALKRVLDLISAGDIISFAGGVPSVETFPLGELKNILAEVSEIPQAFQYGPSEGIPELREELSKYMKERWSAKVDLGDIIVTHGSQQGIDVVGRALIDPGDVVLVEAPTYFVALNTFQVYEPKFVQVRVDEEGIVTEDLEVIIRNMNGRVKILYTVPTFQNPTGTTLSEDRRKHLVELAEEYNFYIVEDNPYGDINYSGRKIKAIKAFSSDRVIYLGSFSKIFAPGFRIAWMAVPHDLYERFLVAKQTADVCTNTFGQYAAALFLKKGLLDDQVKRIVEYYRPKRDTMLDALEDYMPESVTWTRPEGGMFVWTTVEGMNTDELLKKAVERGVAYVPGSVFYALNPRSDQMRLNFTFESIDRIQDGIKVLASLVKELS</sequence>
<dbReference type="InterPro" id="IPR015422">
    <property type="entry name" value="PyrdxlP-dep_Trfase_small"/>
</dbReference>
<dbReference type="GeneID" id="33321663"/>
<dbReference type="AlphaFoldDB" id="A0A161KJ67"/>
<dbReference type="CDD" id="cd00609">
    <property type="entry name" value="AAT_like"/>
    <property type="match status" value="1"/>
</dbReference>
<dbReference type="EC" id="2.6.1.1" evidence="9"/>
<dbReference type="EMBL" id="CP015193">
    <property type="protein sequence ID" value="ASJ16254.1"/>
    <property type="molecule type" value="Genomic_DNA"/>
</dbReference>
<evidence type="ECO:0000256" key="6">
    <source>
        <dbReference type="ARBA" id="ARBA00022898"/>
    </source>
</evidence>
<protein>
    <submittedName>
        <fullName evidence="8 9">Aminotransferase</fullName>
        <ecNumber evidence="9">2.6.1.1</ecNumber>
    </submittedName>
</protein>
<feature type="domain" description="Aminotransferase class I/classII large" evidence="7">
    <location>
        <begin position="27"/>
        <end position="365"/>
    </location>
</feature>
<evidence type="ECO:0000313" key="10">
    <source>
        <dbReference type="Proteomes" id="UP000093069"/>
    </source>
</evidence>
<dbReference type="InterPro" id="IPR004839">
    <property type="entry name" value="Aminotransferase_I/II_large"/>
</dbReference>
<reference evidence="8 11" key="3">
    <citation type="submission" date="2016-04" db="EMBL/GenBank/DDBJ databases">
        <title>Complete genome sequence of Thermococcus chitonophagus type strain GC74.</title>
        <authorList>
            <person name="Oger P.M."/>
        </authorList>
    </citation>
    <scope>NUCLEOTIDE SEQUENCE [LARGE SCALE GENOMIC DNA]</scope>
    <source>
        <strain evidence="8 11">GC74</strain>
    </source>
</reference>
<evidence type="ECO:0000256" key="3">
    <source>
        <dbReference type="ARBA" id="ARBA00011738"/>
    </source>
</evidence>
<dbReference type="PANTHER" id="PTHR42790">
    <property type="entry name" value="AMINOTRANSFERASE"/>
    <property type="match status" value="1"/>
</dbReference>
<keyword evidence="11" id="KW-1185">Reference proteome</keyword>
<comment type="cofactor">
    <cofactor evidence="1">
        <name>pyridoxal 5'-phosphate</name>
        <dbReference type="ChEBI" id="CHEBI:597326"/>
    </cofactor>
</comment>
<dbReference type="KEGG" id="tch:CHITON_1985"/>
<keyword evidence="5 9" id="KW-0808">Transferase</keyword>
<dbReference type="OrthoDB" id="372018at2157"/>
<dbReference type="FunFam" id="3.40.640.10:FF:000053">
    <property type="entry name" value="Aminotransferase, class I"/>
    <property type="match status" value="1"/>
</dbReference>
<gene>
    <name evidence="8" type="ORF">A3L04_03765</name>
    <name evidence="9" type="ORF">CHITON_1985</name>
</gene>
<organism evidence="9 10">
    <name type="scientific">Thermococcus chitonophagus</name>
    <dbReference type="NCBI Taxonomy" id="54262"/>
    <lineage>
        <taxon>Archaea</taxon>
        <taxon>Methanobacteriati</taxon>
        <taxon>Methanobacteriota</taxon>
        <taxon>Thermococci</taxon>
        <taxon>Thermococcales</taxon>
        <taxon>Thermococcaceae</taxon>
        <taxon>Thermococcus</taxon>
    </lineage>
</organism>
<evidence type="ECO:0000313" key="9">
    <source>
        <dbReference type="EMBL" id="CUX78764.1"/>
    </source>
</evidence>
<name>A0A161KJ67_9EURY</name>
<dbReference type="STRING" id="54262.CHITON_1985"/>
<evidence type="ECO:0000313" key="8">
    <source>
        <dbReference type="EMBL" id="ASJ16254.1"/>
    </source>
</evidence>
<dbReference type="InterPro" id="IPR015421">
    <property type="entry name" value="PyrdxlP-dep_Trfase_major"/>
</dbReference>
<dbReference type="Pfam" id="PF00155">
    <property type="entry name" value="Aminotran_1_2"/>
    <property type="match status" value="1"/>
</dbReference>
<dbReference type="GO" id="GO:0004069">
    <property type="term" value="F:L-aspartate:2-oxoglutarate aminotransferase activity"/>
    <property type="evidence" value="ECO:0007669"/>
    <property type="project" value="UniProtKB-EC"/>
</dbReference>
<evidence type="ECO:0000256" key="2">
    <source>
        <dbReference type="ARBA" id="ARBA00007441"/>
    </source>
</evidence>
<comment type="similarity">
    <text evidence="2">Belongs to the class-I pyridoxal-phosphate-dependent aminotransferase family.</text>
</comment>
<dbReference type="Proteomes" id="UP000093069">
    <property type="component" value="Chromosome I"/>
</dbReference>
<evidence type="ECO:0000313" key="11">
    <source>
        <dbReference type="Proteomes" id="UP000250189"/>
    </source>
</evidence>
<dbReference type="GO" id="GO:0030170">
    <property type="term" value="F:pyridoxal phosphate binding"/>
    <property type="evidence" value="ECO:0007669"/>
    <property type="project" value="InterPro"/>
</dbReference>
<evidence type="ECO:0000256" key="4">
    <source>
        <dbReference type="ARBA" id="ARBA00022576"/>
    </source>
</evidence>
<evidence type="ECO:0000256" key="1">
    <source>
        <dbReference type="ARBA" id="ARBA00001933"/>
    </source>
</evidence>
<evidence type="ECO:0000256" key="5">
    <source>
        <dbReference type="ARBA" id="ARBA00022679"/>
    </source>
</evidence>
<proteinExistence type="inferred from homology"/>
<evidence type="ECO:0000259" key="7">
    <source>
        <dbReference type="Pfam" id="PF00155"/>
    </source>
</evidence>